<organism evidence="1">
    <name type="scientific">uncultured bacterium Contig643</name>
    <dbReference type="NCBI Taxonomy" id="1393602"/>
    <lineage>
        <taxon>Bacteria</taxon>
        <taxon>environmental samples</taxon>
    </lineage>
</organism>
<proteinExistence type="predicted"/>
<dbReference type="AlphaFoldDB" id="W0FM53"/>
<protein>
    <submittedName>
        <fullName evidence="1">Uncharacterized protein</fullName>
    </submittedName>
</protein>
<reference evidence="1" key="1">
    <citation type="journal article" date="2013" name="PLoS ONE">
        <title>Metagenomic insights into the carbohydrate-active enzymes carried by the microorganisms adhering to solid digesta in the rumen of cows.</title>
        <authorList>
            <person name="Wang L."/>
            <person name="Hatem A."/>
            <person name="Catalyurek U.V."/>
            <person name="Morrison M."/>
            <person name="Yu Z."/>
        </authorList>
    </citation>
    <scope>NUCLEOTIDE SEQUENCE</scope>
</reference>
<dbReference type="EMBL" id="KC246783">
    <property type="protein sequence ID" value="AHF24080.1"/>
    <property type="molecule type" value="Genomic_DNA"/>
</dbReference>
<sequence>MAQVIVKSIFRDKHTGKIHKPGEKLNLKQDRIDEILSAGDFIEKTAKASKNDKAASK</sequence>
<evidence type="ECO:0000313" key="1">
    <source>
        <dbReference type="EMBL" id="AHF24080.1"/>
    </source>
</evidence>
<name>W0FM53_9BACT</name>
<accession>W0FM53</accession>